<sequence>MNARAPETAVMTARRAGLAACRACHHLAPQPAAGTPARCPRCGAALHSRMPDSLAQTWALLLSAWLLIIPANALPVMSVIMFGRGQPDTILSGVVELLHAGQWPLAALVFFASILIPGAKLLALTWLLIAVQRRSIRNLRARTLMYRIVEAVGRWSMIDVFMVSILAALVRLQALATIEPGPGAVCFAAVVVLTMFAALRFDPRLLWDALDGDD</sequence>
<organism evidence="8 9">
    <name type="scientific">Plasticicumulans acidivorans</name>
    <dbReference type="NCBI Taxonomy" id="886464"/>
    <lineage>
        <taxon>Bacteria</taxon>
        <taxon>Pseudomonadati</taxon>
        <taxon>Pseudomonadota</taxon>
        <taxon>Gammaproteobacteria</taxon>
        <taxon>Candidatus Competibacteraceae</taxon>
        <taxon>Plasticicumulans</taxon>
    </lineage>
</organism>
<dbReference type="PANTHER" id="PTHR30462:SF3">
    <property type="entry name" value="INTERMEMBRANE TRANSPORT PROTEIN PQIA"/>
    <property type="match status" value="1"/>
</dbReference>
<keyword evidence="5 7" id="KW-1133">Transmembrane helix</keyword>
<evidence type="ECO:0000256" key="7">
    <source>
        <dbReference type="SAM" id="Phobius"/>
    </source>
</evidence>
<keyword evidence="2" id="KW-1003">Cell membrane</keyword>
<dbReference type="InterPro" id="IPR007498">
    <property type="entry name" value="PqiA-like"/>
</dbReference>
<keyword evidence="6 7" id="KW-0472">Membrane</keyword>
<dbReference type="AlphaFoldDB" id="A0A317MUH5"/>
<dbReference type="PANTHER" id="PTHR30462">
    <property type="entry name" value="INTERMEMBRANE TRANSPORT PROTEIN PQIB-RELATED"/>
    <property type="match status" value="1"/>
</dbReference>
<feature type="transmembrane region" description="Helical" evidence="7">
    <location>
        <begin position="58"/>
        <end position="83"/>
    </location>
</feature>
<reference evidence="8 9" key="1">
    <citation type="submission" date="2018-05" db="EMBL/GenBank/DDBJ databases">
        <title>Genomic Encyclopedia of Type Strains, Phase IV (KMG-IV): sequencing the most valuable type-strain genomes for metagenomic binning, comparative biology and taxonomic classification.</title>
        <authorList>
            <person name="Goeker M."/>
        </authorList>
    </citation>
    <scope>NUCLEOTIDE SEQUENCE [LARGE SCALE GENOMIC DNA]</scope>
    <source>
        <strain evidence="8 9">DSM 23606</strain>
    </source>
</reference>
<evidence type="ECO:0000313" key="8">
    <source>
        <dbReference type="EMBL" id="PWV61602.1"/>
    </source>
</evidence>
<keyword evidence="3" id="KW-0997">Cell inner membrane</keyword>
<dbReference type="InterPro" id="IPR051800">
    <property type="entry name" value="PqiA-PqiB_transport"/>
</dbReference>
<dbReference type="Proteomes" id="UP000246569">
    <property type="component" value="Unassembled WGS sequence"/>
</dbReference>
<gene>
    <name evidence="8" type="ORF">C7443_10530</name>
</gene>
<keyword evidence="4 7" id="KW-0812">Transmembrane</keyword>
<dbReference type="Pfam" id="PF04403">
    <property type="entry name" value="PqiA"/>
    <property type="match status" value="1"/>
</dbReference>
<evidence type="ECO:0000256" key="1">
    <source>
        <dbReference type="ARBA" id="ARBA00004533"/>
    </source>
</evidence>
<evidence type="ECO:0000256" key="3">
    <source>
        <dbReference type="ARBA" id="ARBA00022519"/>
    </source>
</evidence>
<evidence type="ECO:0000256" key="6">
    <source>
        <dbReference type="ARBA" id="ARBA00023136"/>
    </source>
</evidence>
<comment type="caution">
    <text evidence="8">The sequence shown here is derived from an EMBL/GenBank/DDBJ whole genome shotgun (WGS) entry which is preliminary data.</text>
</comment>
<evidence type="ECO:0000256" key="2">
    <source>
        <dbReference type="ARBA" id="ARBA00022475"/>
    </source>
</evidence>
<comment type="subcellular location">
    <subcellularLocation>
        <location evidence="1">Cell inner membrane</location>
    </subcellularLocation>
</comment>
<keyword evidence="9" id="KW-1185">Reference proteome</keyword>
<evidence type="ECO:0000313" key="9">
    <source>
        <dbReference type="Proteomes" id="UP000246569"/>
    </source>
</evidence>
<dbReference type="GO" id="GO:0005886">
    <property type="term" value="C:plasma membrane"/>
    <property type="evidence" value="ECO:0007669"/>
    <property type="project" value="UniProtKB-SubCell"/>
</dbReference>
<feature type="transmembrane region" description="Helical" evidence="7">
    <location>
        <begin position="152"/>
        <end position="170"/>
    </location>
</feature>
<protein>
    <submittedName>
        <fullName evidence="8">Paraquat-inducible protein A</fullName>
    </submittedName>
</protein>
<feature type="transmembrane region" description="Helical" evidence="7">
    <location>
        <begin position="182"/>
        <end position="201"/>
    </location>
</feature>
<dbReference type="RefSeq" id="WP_246004609.1">
    <property type="nucleotide sequence ID" value="NZ_QGTJ01000005.1"/>
</dbReference>
<feature type="transmembrane region" description="Helical" evidence="7">
    <location>
        <begin position="103"/>
        <end position="131"/>
    </location>
</feature>
<evidence type="ECO:0000256" key="5">
    <source>
        <dbReference type="ARBA" id="ARBA00022989"/>
    </source>
</evidence>
<dbReference type="EMBL" id="QGTJ01000005">
    <property type="protein sequence ID" value="PWV61602.1"/>
    <property type="molecule type" value="Genomic_DNA"/>
</dbReference>
<proteinExistence type="predicted"/>
<name>A0A317MUH5_9GAMM</name>
<accession>A0A317MUH5</accession>
<evidence type="ECO:0000256" key="4">
    <source>
        <dbReference type="ARBA" id="ARBA00022692"/>
    </source>
</evidence>